<dbReference type="FunFam" id="2.40.50.140:FF:000038">
    <property type="entry name" value="Exosome complex component RRP4"/>
    <property type="match status" value="1"/>
</dbReference>
<proteinExistence type="inferred from homology"/>
<dbReference type="SUPFAM" id="SSF50249">
    <property type="entry name" value="Nucleic acid-binding proteins"/>
    <property type="match status" value="1"/>
</dbReference>
<dbReference type="InterPro" id="IPR012340">
    <property type="entry name" value="NA-bd_OB-fold"/>
</dbReference>
<dbReference type="InterPro" id="IPR048565">
    <property type="entry name" value="S1_RRP4"/>
</dbReference>
<dbReference type="GO" id="GO:0003723">
    <property type="term" value="F:RNA binding"/>
    <property type="evidence" value="ECO:0007669"/>
    <property type="project" value="UniProtKB-KW"/>
</dbReference>
<keyword evidence="16" id="KW-1185">Reference proteome</keyword>
<evidence type="ECO:0000259" key="14">
    <source>
        <dbReference type="SMART" id="SM00829"/>
    </source>
</evidence>
<feature type="domain" description="S1 motif" evidence="13">
    <location>
        <begin position="105"/>
        <end position="185"/>
    </location>
</feature>
<dbReference type="Gene3D" id="3.90.180.10">
    <property type="entry name" value="Medium-chain alcohol dehydrogenases, catalytic domain"/>
    <property type="match status" value="1"/>
</dbReference>
<dbReference type="InterPro" id="IPR047109">
    <property type="entry name" value="CAD-like"/>
</dbReference>
<dbReference type="Pfam" id="PF08240">
    <property type="entry name" value="ADH_N"/>
    <property type="match status" value="1"/>
</dbReference>
<dbReference type="Pfam" id="PF14382">
    <property type="entry name" value="ECR1_N"/>
    <property type="match status" value="1"/>
</dbReference>
<dbReference type="InterPro" id="IPR013149">
    <property type="entry name" value="ADH-like_C"/>
</dbReference>
<dbReference type="GO" id="GO:0071028">
    <property type="term" value="P:nuclear mRNA surveillance"/>
    <property type="evidence" value="ECO:0007669"/>
    <property type="project" value="UniProtKB-ARBA"/>
</dbReference>
<dbReference type="Pfam" id="PF00107">
    <property type="entry name" value="ADH_zinc_N"/>
    <property type="match status" value="1"/>
</dbReference>
<dbReference type="GO" id="GO:0006364">
    <property type="term" value="P:rRNA processing"/>
    <property type="evidence" value="ECO:0007669"/>
    <property type="project" value="UniProtKB-KW"/>
</dbReference>
<evidence type="ECO:0000256" key="10">
    <source>
        <dbReference type="ARBA" id="ARBA00023242"/>
    </source>
</evidence>
<dbReference type="FunFam" id="2.40.50.100:FF:000050">
    <property type="entry name" value="Exosome complex component rrp4 protein"/>
    <property type="match status" value="1"/>
</dbReference>
<evidence type="ECO:0000256" key="9">
    <source>
        <dbReference type="ARBA" id="ARBA00023002"/>
    </source>
</evidence>
<dbReference type="CDD" id="cd05789">
    <property type="entry name" value="S1_Rrp4"/>
    <property type="match status" value="1"/>
</dbReference>
<dbReference type="SUPFAM" id="SSF50129">
    <property type="entry name" value="GroES-like"/>
    <property type="match status" value="1"/>
</dbReference>
<dbReference type="SUPFAM" id="SSF51735">
    <property type="entry name" value="NAD(P)-binding Rossmann-fold domains"/>
    <property type="match status" value="1"/>
</dbReference>
<dbReference type="GO" id="GO:0016616">
    <property type="term" value="F:oxidoreductase activity, acting on the CH-OH group of donors, NAD or NADP as acceptor"/>
    <property type="evidence" value="ECO:0007669"/>
    <property type="project" value="InterPro"/>
</dbReference>
<feature type="region of interest" description="Disordered" evidence="12">
    <location>
        <begin position="1"/>
        <end position="65"/>
    </location>
</feature>
<keyword evidence="8" id="KW-0694">RNA-binding</keyword>
<evidence type="ECO:0000313" key="16">
    <source>
        <dbReference type="Proteomes" id="UP000566819"/>
    </source>
</evidence>
<organism evidence="15 16">
    <name type="scientific">Cudoniella acicularis</name>
    <dbReference type="NCBI Taxonomy" id="354080"/>
    <lineage>
        <taxon>Eukaryota</taxon>
        <taxon>Fungi</taxon>
        <taxon>Dikarya</taxon>
        <taxon>Ascomycota</taxon>
        <taxon>Pezizomycotina</taxon>
        <taxon>Leotiomycetes</taxon>
        <taxon>Helotiales</taxon>
        <taxon>Tricladiaceae</taxon>
        <taxon>Cudoniella</taxon>
    </lineage>
</organism>
<dbReference type="InterPro" id="IPR011032">
    <property type="entry name" value="GroES-like_sf"/>
</dbReference>
<dbReference type="Gene3D" id="3.40.50.720">
    <property type="entry name" value="NAD(P)-binding Rossmann-like Domain"/>
    <property type="match status" value="1"/>
</dbReference>
<feature type="compositionally biased region" description="Basic and acidic residues" evidence="12">
    <location>
        <begin position="30"/>
        <end position="40"/>
    </location>
</feature>
<dbReference type="Gene3D" id="2.40.50.140">
    <property type="entry name" value="Nucleic acid-binding proteins"/>
    <property type="match status" value="1"/>
</dbReference>
<keyword evidence="6 11" id="KW-0862">Zinc</keyword>
<dbReference type="GO" id="GO:0008270">
    <property type="term" value="F:zinc ion binding"/>
    <property type="evidence" value="ECO:0007669"/>
    <property type="project" value="InterPro"/>
</dbReference>
<dbReference type="SMART" id="SM00829">
    <property type="entry name" value="PKS_ER"/>
    <property type="match status" value="1"/>
</dbReference>
<dbReference type="Pfam" id="PF21266">
    <property type="entry name" value="S1_RRP4"/>
    <property type="match status" value="1"/>
</dbReference>
<dbReference type="InterPro" id="IPR025721">
    <property type="entry name" value="Exosome_cplx_N_dom"/>
</dbReference>
<dbReference type="CDD" id="cd05283">
    <property type="entry name" value="CAD1"/>
    <property type="match status" value="1"/>
</dbReference>
<keyword evidence="4" id="KW-0698">rRNA processing</keyword>
<dbReference type="GO" id="GO:0000176">
    <property type="term" value="C:nuclear exosome (RNase complex)"/>
    <property type="evidence" value="ECO:0007669"/>
    <property type="project" value="UniProtKB-ARBA"/>
</dbReference>
<comment type="similarity">
    <text evidence="3">Belongs to the RRP4 family.</text>
</comment>
<dbReference type="InterPro" id="IPR003029">
    <property type="entry name" value="S1_domain"/>
</dbReference>
<keyword evidence="7" id="KW-0271">Exosome</keyword>
<dbReference type="EMBL" id="JAAMPI010000070">
    <property type="protein sequence ID" value="KAF4636366.1"/>
    <property type="molecule type" value="Genomic_DNA"/>
</dbReference>
<dbReference type="InterPro" id="IPR029752">
    <property type="entry name" value="D-isomer_DH_CS1"/>
</dbReference>
<comment type="caution">
    <text evidence="15">The sequence shown here is derived from an EMBL/GenBank/DDBJ whole genome shotgun (WGS) entry which is preliminary data.</text>
</comment>
<evidence type="ECO:0000256" key="4">
    <source>
        <dbReference type="ARBA" id="ARBA00022552"/>
    </source>
</evidence>
<accession>A0A8H4RWE3</accession>
<name>A0A8H4RWE3_9HELO</name>
<gene>
    <name evidence="15" type="ORF">G7Y89_g1734</name>
</gene>
<evidence type="ECO:0008006" key="17">
    <source>
        <dbReference type="Google" id="ProtNLM"/>
    </source>
</evidence>
<evidence type="ECO:0000256" key="3">
    <source>
        <dbReference type="ARBA" id="ARBA00009155"/>
    </source>
</evidence>
<comment type="subcellular location">
    <subcellularLocation>
        <location evidence="2">Nucleus</location>
    </subcellularLocation>
</comment>
<protein>
    <recommendedName>
        <fullName evidence="17">Enoyl reductase (ER) domain-containing protein</fullName>
    </recommendedName>
</protein>
<dbReference type="SMART" id="SM00316">
    <property type="entry name" value="S1"/>
    <property type="match status" value="1"/>
</dbReference>
<evidence type="ECO:0000256" key="6">
    <source>
        <dbReference type="ARBA" id="ARBA00022833"/>
    </source>
</evidence>
<sequence>MAITILAPAPAASPRSRSDSPDESDDGGVDLERDLDDRPTKRARRSAKDIVTPGETVTDDPQWMRGHGTWIAPASTEIVATVAGTIQKTNKLLSVRPLRARYTPEIGDLVVGRIIEVQSKRWRVDVGAPVLAGLPLSAINLPGGILRKRTETDELQIRTFFSEGDLLVAEVQSLHQDGSASLHTRSLKYGKLRNGVFMSVSGTGGGGGVVRARRQVWTIDAAHGGGKVDVILGVNGYIWISKHVEVAGGDTAITRMEENVSSTVYSSQNDEIGPETRKEIARIRGVINLLVEEGLRVDEDMVSKGYEAAVMVDAEEQGESSAYLGGDKGKRLLTQLLSENSAAIASISSPVLLKGGPGVSLPSTTLTMLVHVDMVDFTVFKGSKEGKIVKGQTTRELKHDEVLIKVTHSGLCGTDEHYKHVDMVLGHEGAGIVEETGSSVKTFRKGDSVGWGYQHNSCGHCKQCLTGHETLCAERAMYGYADLDQGSFSTHAIWPANFVFAIPSGMKHEHAAPLMCGGATVFNVLRSHGVLPTHRVGIIGVGGLGHLAIQFAAKMGCQVIVFSSSDSKKEEAMSFGATEFIATKGSSELHVSGPIDHLLVTTSFQPDWKQFLPIMAPGGSIYPLSVASGDFTIPYMPILASELRIQGSLVAARNVHREMLEFAGRHGIKPVVETFPMDVEGIEACMKRLDEGKMRYRGVLVAQEA</sequence>
<comment type="similarity">
    <text evidence="11">Belongs to the zinc-containing alcohol dehydrogenase family.</text>
</comment>
<dbReference type="SUPFAM" id="SSF54791">
    <property type="entry name" value="Eukaryotic type KH-domain (KH-domain type I)"/>
    <property type="match status" value="1"/>
</dbReference>
<dbReference type="InterPro" id="IPR036612">
    <property type="entry name" value="KH_dom_type_1_sf"/>
</dbReference>
<dbReference type="InterPro" id="IPR002328">
    <property type="entry name" value="ADH_Zn_CS"/>
</dbReference>
<keyword evidence="9" id="KW-0560">Oxidoreductase</keyword>
<evidence type="ECO:0000256" key="2">
    <source>
        <dbReference type="ARBA" id="ARBA00004123"/>
    </source>
</evidence>
<dbReference type="PROSITE" id="PS00065">
    <property type="entry name" value="D_2_HYDROXYACID_DH_1"/>
    <property type="match status" value="1"/>
</dbReference>
<dbReference type="InterPro" id="IPR036291">
    <property type="entry name" value="NAD(P)-bd_dom_sf"/>
</dbReference>
<evidence type="ECO:0000256" key="12">
    <source>
        <dbReference type="SAM" id="MobiDB-lite"/>
    </source>
</evidence>
<keyword evidence="10" id="KW-0539">Nucleus</keyword>
<dbReference type="PROSITE" id="PS00059">
    <property type="entry name" value="ADH_ZINC"/>
    <property type="match status" value="1"/>
</dbReference>
<evidence type="ECO:0000256" key="8">
    <source>
        <dbReference type="ARBA" id="ARBA00022884"/>
    </source>
</evidence>
<dbReference type="FunFam" id="3.40.50.720:FF:000022">
    <property type="entry name" value="Cinnamyl alcohol dehydrogenase"/>
    <property type="match status" value="1"/>
</dbReference>
<dbReference type="AlphaFoldDB" id="A0A8H4RWE3"/>
<evidence type="ECO:0000256" key="7">
    <source>
        <dbReference type="ARBA" id="ARBA00022835"/>
    </source>
</evidence>
<dbReference type="SUPFAM" id="SSF110324">
    <property type="entry name" value="Ribosomal L27 protein-like"/>
    <property type="match status" value="1"/>
</dbReference>
<evidence type="ECO:0000259" key="13">
    <source>
        <dbReference type="SMART" id="SM00316"/>
    </source>
</evidence>
<comment type="cofactor">
    <cofactor evidence="1 11">
        <name>Zn(2+)</name>
        <dbReference type="ChEBI" id="CHEBI:29105"/>
    </cofactor>
</comment>
<dbReference type="InterPro" id="IPR020843">
    <property type="entry name" value="ER"/>
</dbReference>
<dbReference type="PANTHER" id="PTHR42683">
    <property type="entry name" value="ALDEHYDE REDUCTASE"/>
    <property type="match status" value="1"/>
</dbReference>
<reference evidence="15 16" key="1">
    <citation type="submission" date="2020-03" db="EMBL/GenBank/DDBJ databases">
        <title>Draft Genome Sequence of Cudoniella acicularis.</title>
        <authorList>
            <person name="Buettner E."/>
            <person name="Kellner H."/>
        </authorList>
    </citation>
    <scope>NUCLEOTIDE SEQUENCE [LARGE SCALE GENOMIC DNA]</scope>
    <source>
        <strain evidence="15 16">DSM 108380</strain>
    </source>
</reference>
<evidence type="ECO:0000256" key="11">
    <source>
        <dbReference type="RuleBase" id="RU361277"/>
    </source>
</evidence>
<dbReference type="OrthoDB" id="1879366at2759"/>
<dbReference type="Proteomes" id="UP000566819">
    <property type="component" value="Unassembled WGS sequence"/>
</dbReference>
<evidence type="ECO:0000256" key="5">
    <source>
        <dbReference type="ARBA" id="ARBA00022723"/>
    </source>
</evidence>
<evidence type="ECO:0000313" key="15">
    <source>
        <dbReference type="EMBL" id="KAF4636366.1"/>
    </source>
</evidence>
<evidence type="ECO:0000256" key="1">
    <source>
        <dbReference type="ARBA" id="ARBA00001947"/>
    </source>
</evidence>
<dbReference type="Gene3D" id="2.40.50.100">
    <property type="match status" value="1"/>
</dbReference>
<dbReference type="InterPro" id="IPR013154">
    <property type="entry name" value="ADH-like_N"/>
</dbReference>
<keyword evidence="5 11" id="KW-0479">Metal-binding</keyword>
<feature type="domain" description="Enoyl reductase (ER)" evidence="14">
    <location>
        <begin position="382"/>
        <end position="700"/>
    </location>
</feature>